<organism evidence="8 9">
    <name type="scientific">Purpureocillium lilacinum</name>
    <name type="common">Paecilomyces lilacinus</name>
    <dbReference type="NCBI Taxonomy" id="33203"/>
    <lineage>
        <taxon>Eukaryota</taxon>
        <taxon>Fungi</taxon>
        <taxon>Dikarya</taxon>
        <taxon>Ascomycota</taxon>
        <taxon>Pezizomycotina</taxon>
        <taxon>Sordariomycetes</taxon>
        <taxon>Hypocreomycetidae</taxon>
        <taxon>Hypocreales</taxon>
        <taxon>Ophiocordycipitaceae</taxon>
        <taxon>Purpureocillium</taxon>
    </lineage>
</organism>
<keyword evidence="4" id="KW-0326">Glycosidase</keyword>
<evidence type="ECO:0000256" key="4">
    <source>
        <dbReference type="RuleBase" id="RU361188"/>
    </source>
</evidence>
<dbReference type="Gene3D" id="3.20.20.80">
    <property type="entry name" value="Glycosidases"/>
    <property type="match status" value="1"/>
</dbReference>
<name>A0ABR0CCG6_PURLI</name>
<sequence>MHVSIVASLAGRAALGVAFPSDDGATAFASNSNGSLKLSPVPPPVLGDGNPGPETWNLTIDDAGNGGYKQKITGFGAAVTDATVTTFNTLPNDALDSLLNTLMTSDGAGFSLMRHTIGASDLSAYPPYTYDDSMGQPDPNLTHFGLHKQGRNMTVLLKHMKDRQPDLKVIGSSWSAPGWMKQNGKLIDGNTATNNLWDIFHGPGSPNYSSAFAQYFVKYIQTFQERGVPIYAITIQNEPMNNKAGFPTMDMIAEEQAVLIASYILPAFREENITTQIWAYDHNTGMCILRGDIPPVSQNRIDHPRFPQTVLDLVGRSVNTVAWHCYADVQHKWKTMKHFYQRYREMNRTVDQYMTECWTPSRNTTWHQAADFTMGPLRNWGSGVISWPLGANSTDGPYLPSNDACHSCTGLVTINDNGTYTFQTAYYMMAQFSKFMPPGSTVLHDNGTYVHESGAGISAVASETPDGSRTVVIKNTFGNDIYVFLNTTSGQKWSGNIPMNSVTTWVLPVAFSDERLDGIPGEL</sequence>
<dbReference type="Proteomes" id="UP001287286">
    <property type="component" value="Unassembled WGS sequence"/>
</dbReference>
<dbReference type="EMBL" id="JAWRVI010000004">
    <property type="protein sequence ID" value="KAK4093994.1"/>
    <property type="molecule type" value="Genomic_DNA"/>
</dbReference>
<comment type="caution">
    <text evidence="8">The sequence shown here is derived from an EMBL/GenBank/DDBJ whole genome shotgun (WGS) entry which is preliminary data.</text>
</comment>
<dbReference type="InterPro" id="IPR017853">
    <property type="entry name" value="GH"/>
</dbReference>
<evidence type="ECO:0000313" key="9">
    <source>
        <dbReference type="Proteomes" id="UP001287286"/>
    </source>
</evidence>
<keyword evidence="3 4" id="KW-0378">Hydrolase</keyword>
<dbReference type="Pfam" id="PF17189">
    <property type="entry name" value="Glyco_hydro_30C"/>
    <property type="match status" value="1"/>
</dbReference>
<feature type="domain" description="Glycosyl hydrolase family 30 TIM-barrel" evidence="6">
    <location>
        <begin position="72"/>
        <end position="436"/>
    </location>
</feature>
<proteinExistence type="inferred from homology"/>
<dbReference type="PANTHER" id="PTHR11069">
    <property type="entry name" value="GLUCOSYLCERAMIDASE"/>
    <property type="match status" value="1"/>
</dbReference>
<feature type="region of interest" description="Disordered" evidence="5">
    <location>
        <begin position="32"/>
        <end position="52"/>
    </location>
</feature>
<comment type="similarity">
    <text evidence="1 4">Belongs to the glycosyl hydrolase 30 family.</text>
</comment>
<accession>A0ABR0CCG6</accession>
<gene>
    <name evidence="8" type="ORF">Purlil1_1485</name>
</gene>
<keyword evidence="2" id="KW-0732">Signal</keyword>
<evidence type="ECO:0000259" key="7">
    <source>
        <dbReference type="Pfam" id="PF17189"/>
    </source>
</evidence>
<evidence type="ECO:0000256" key="2">
    <source>
        <dbReference type="ARBA" id="ARBA00022729"/>
    </source>
</evidence>
<dbReference type="InterPro" id="IPR033453">
    <property type="entry name" value="Glyco_hydro_30_TIM-barrel"/>
</dbReference>
<reference evidence="8 9" key="1">
    <citation type="journal article" date="2024" name="Microbiol. Resour. Announc.">
        <title>Genome annotations for the ascomycete fungi Trichoderma harzianum, Trichoderma aggressivum, and Purpureocillium lilacinum.</title>
        <authorList>
            <person name="Beijen E.P.W."/>
            <person name="Ohm R.A."/>
        </authorList>
    </citation>
    <scope>NUCLEOTIDE SEQUENCE [LARGE SCALE GENOMIC DNA]</scope>
    <source>
        <strain evidence="8 9">CBS 150709</strain>
    </source>
</reference>
<protein>
    <submittedName>
        <fullName evidence="8">CAZyme family GH30</fullName>
    </submittedName>
</protein>
<dbReference type="InterPro" id="IPR033452">
    <property type="entry name" value="GH30_C"/>
</dbReference>
<evidence type="ECO:0000256" key="5">
    <source>
        <dbReference type="SAM" id="MobiDB-lite"/>
    </source>
</evidence>
<keyword evidence="9" id="KW-1185">Reference proteome</keyword>
<dbReference type="SUPFAM" id="SSF51445">
    <property type="entry name" value="(Trans)glycosidases"/>
    <property type="match status" value="1"/>
</dbReference>
<evidence type="ECO:0000259" key="6">
    <source>
        <dbReference type="Pfam" id="PF02055"/>
    </source>
</evidence>
<evidence type="ECO:0000256" key="1">
    <source>
        <dbReference type="ARBA" id="ARBA00005382"/>
    </source>
</evidence>
<evidence type="ECO:0000256" key="3">
    <source>
        <dbReference type="ARBA" id="ARBA00022801"/>
    </source>
</evidence>
<feature type="domain" description="Glycosyl hydrolase family 30 beta sandwich" evidence="7">
    <location>
        <begin position="455"/>
        <end position="505"/>
    </location>
</feature>
<dbReference type="InterPro" id="IPR001139">
    <property type="entry name" value="Glyco_hydro_30"/>
</dbReference>
<dbReference type="PANTHER" id="PTHR11069:SF23">
    <property type="entry name" value="LYSOSOMAL ACID GLUCOSYLCERAMIDASE"/>
    <property type="match status" value="1"/>
</dbReference>
<dbReference type="Pfam" id="PF02055">
    <property type="entry name" value="Glyco_hydro_30"/>
    <property type="match status" value="1"/>
</dbReference>
<evidence type="ECO:0000313" key="8">
    <source>
        <dbReference type="EMBL" id="KAK4093994.1"/>
    </source>
</evidence>